<dbReference type="Pfam" id="PF05380">
    <property type="entry name" value="Peptidase_A17"/>
    <property type="match status" value="1"/>
</dbReference>
<dbReference type="InterPro" id="IPR008042">
    <property type="entry name" value="Retrotrans_Pao"/>
</dbReference>
<protein>
    <submittedName>
        <fullName evidence="1">Uncharacterized protein</fullName>
    </submittedName>
</protein>
<accession>A0ABQ9HZB9</accession>
<name>A0ABQ9HZB9_9NEOP</name>
<evidence type="ECO:0000313" key="1">
    <source>
        <dbReference type="EMBL" id="KAJ8889446.1"/>
    </source>
</evidence>
<comment type="caution">
    <text evidence="1">The sequence shown here is derived from an EMBL/GenBank/DDBJ whole genome shotgun (WGS) entry which is preliminary data.</text>
</comment>
<sequence length="959" mass="109566">MCKKTIELQVVMKKRAVIIFSFSKLVKSTTRMMSLEAEGEIDPIFLKANQGLLQEKLSQLASLDDHIFVNLFAVGKSENELDTELNVSDKYEVKYTNISLQIADCLAGGKTSRETCGERDHSLRSQLSKIDADEGLDNSDKFHCLVQATLTGSRAREVVECFPIMGENYRKAEDSLKSHFGHEDTLIEVYIGDLLNLTLKNFASVQLTYLYDQIETKHRALETLIITPDKYTAMLFPLVESCLTEELLQTWQHSGTMHQSDNRLNNLMDYLKREVEQVKHISLALRGFHLNRCEGISRGTGNSMVEEGHLATSTVTCYLICLRTLNVAKKSRMTCLAHGGKYIPIFCPKLEENVHPSQLLSPTIRGTPSPTVKDLMLFPTTTRATAEEELEDLVVKIDDDNIIIQVLMGADVLHRLLTGEHIVLKSGLEAINTYLGWTVMGRVHEKRSCSQSSIVFTLFYFDFAVGALWDLYMYGIEDPERLYGVELPWKEGHDPLPTNLEVAERHLKTLKQKLKKFKVRDIYSEVFRDWKREGIIKEVKLFDQYIGHYLLHLPVLKDHVPTKGRPLFDASSRIPPNPSLNDCLEEGPNLIESIPRLILRFRVKPICIIADIKKNFLQIGLSERDTDLYGNLRHADTEDAGTEVVARRFLSWNEQVPLVVEVDKDSSMPKKNSHTQLHLVEARARVVPTKKTTIPWLELLVTTIAARLAVTVASNLQLKTEDLHFWSDSTTVISWIQRDEQWSVFVYNQVQEIRELSNRRPYQDLVMHLHLCSIPGCASNGGQLPVERCIHTTLRRFITWRGRPIAINSDNGTNFLGAENAFSKLDWKEFIYFSSALHFVWKFNTPQLLGGAVDLVMLTPAMFLQDIREIGVPDCDKIDSVDTKRWYRYLQSLREDLRRRFHIEYHGQLSTKTQAKGGISLQVGQVVLVGSGHEKQQDWLLAVVQQLFLGRDMYHELRD</sequence>
<dbReference type="Pfam" id="PF03564">
    <property type="entry name" value="DUF1759"/>
    <property type="match status" value="1"/>
</dbReference>
<reference evidence="1 2" key="1">
    <citation type="submission" date="2023-02" db="EMBL/GenBank/DDBJ databases">
        <title>LHISI_Scaffold_Assembly.</title>
        <authorList>
            <person name="Stuart O.P."/>
            <person name="Cleave R."/>
            <person name="Magrath M.J.L."/>
            <person name="Mikheyev A.S."/>
        </authorList>
    </citation>
    <scope>NUCLEOTIDE SEQUENCE [LARGE SCALE GENOMIC DNA]</scope>
    <source>
        <strain evidence="1">Daus_M_001</strain>
        <tissue evidence="1">Leg muscle</tissue>
    </source>
</reference>
<dbReference type="PANTHER" id="PTHR47331">
    <property type="entry name" value="PHD-TYPE DOMAIN-CONTAINING PROTEIN"/>
    <property type="match status" value="1"/>
</dbReference>
<dbReference type="InterPro" id="IPR005312">
    <property type="entry name" value="DUF1759"/>
</dbReference>
<evidence type="ECO:0000313" key="2">
    <source>
        <dbReference type="Proteomes" id="UP001159363"/>
    </source>
</evidence>
<gene>
    <name evidence="1" type="ORF">PR048_008945</name>
</gene>
<organism evidence="1 2">
    <name type="scientific">Dryococelus australis</name>
    <dbReference type="NCBI Taxonomy" id="614101"/>
    <lineage>
        <taxon>Eukaryota</taxon>
        <taxon>Metazoa</taxon>
        <taxon>Ecdysozoa</taxon>
        <taxon>Arthropoda</taxon>
        <taxon>Hexapoda</taxon>
        <taxon>Insecta</taxon>
        <taxon>Pterygota</taxon>
        <taxon>Neoptera</taxon>
        <taxon>Polyneoptera</taxon>
        <taxon>Phasmatodea</taxon>
        <taxon>Verophasmatodea</taxon>
        <taxon>Anareolatae</taxon>
        <taxon>Phasmatidae</taxon>
        <taxon>Eurycanthinae</taxon>
        <taxon>Dryococelus</taxon>
    </lineage>
</organism>
<proteinExistence type="predicted"/>
<keyword evidence="2" id="KW-1185">Reference proteome</keyword>
<dbReference type="EMBL" id="JARBHB010000003">
    <property type="protein sequence ID" value="KAJ8889446.1"/>
    <property type="molecule type" value="Genomic_DNA"/>
</dbReference>
<dbReference type="PANTHER" id="PTHR47331:SF1">
    <property type="entry name" value="GAG-LIKE PROTEIN"/>
    <property type="match status" value="1"/>
</dbReference>
<dbReference type="Proteomes" id="UP001159363">
    <property type="component" value="Chromosome 3"/>
</dbReference>